<comment type="similarity">
    <text evidence="2">Belongs to the RGI1 family.</text>
</comment>
<accession>A0A0X8HR93</accession>
<protein>
    <submittedName>
        <fullName evidence="3">HCL164Cp</fullName>
    </submittedName>
</protein>
<dbReference type="GO" id="GO:0006112">
    <property type="term" value="P:energy reserve metabolic process"/>
    <property type="evidence" value="ECO:0007669"/>
    <property type="project" value="InterPro"/>
</dbReference>
<dbReference type="AlphaFoldDB" id="A0A0X8HR93"/>
<dbReference type="EMBL" id="CP014243">
    <property type="protein sequence ID" value="AMD19987.1"/>
    <property type="molecule type" value="Genomic_DNA"/>
</dbReference>
<evidence type="ECO:0000313" key="3">
    <source>
        <dbReference type="EMBL" id="AMD19987.1"/>
    </source>
</evidence>
<dbReference type="InterPro" id="IPR038235">
    <property type="entry name" value="RGI1_sf"/>
</dbReference>
<dbReference type="Proteomes" id="UP000243052">
    <property type="component" value="Chromosome iii"/>
</dbReference>
<gene>
    <name evidence="3" type="ORF">AW171_hschr31854</name>
</gene>
<comment type="function">
    <text evidence="1">Involved in the control of energetic metabolism and significantly contribute to cell fitness, especially under respiratory growth conditions.</text>
</comment>
<evidence type="ECO:0000313" key="4">
    <source>
        <dbReference type="Proteomes" id="UP000243052"/>
    </source>
</evidence>
<dbReference type="RefSeq" id="XP_017986983.1">
    <property type="nucleotide sequence ID" value="XM_018131129.1"/>
</dbReference>
<reference evidence="3 4" key="1">
    <citation type="submission" date="2016-01" db="EMBL/GenBank/DDBJ databases">
        <title>Genome sequence of the yeast Holleya sinecauda.</title>
        <authorList>
            <person name="Dietrich F.S."/>
        </authorList>
    </citation>
    <scope>NUCLEOTIDE SEQUENCE [LARGE SCALE GENOMIC DNA]</scope>
    <source>
        <strain evidence="3 4">ATCC 58844</strain>
    </source>
</reference>
<proteinExistence type="inferred from homology"/>
<name>A0A0X8HR93_9SACH</name>
<dbReference type="InterPro" id="IPR022554">
    <property type="entry name" value="RGI1"/>
</dbReference>
<evidence type="ECO:0000256" key="1">
    <source>
        <dbReference type="ARBA" id="ARBA00003033"/>
    </source>
</evidence>
<dbReference type="OrthoDB" id="4082176at2759"/>
<keyword evidence="4" id="KW-1185">Reference proteome</keyword>
<organism evidence="3 4">
    <name type="scientific">Eremothecium sinecaudum</name>
    <dbReference type="NCBI Taxonomy" id="45286"/>
    <lineage>
        <taxon>Eukaryota</taxon>
        <taxon>Fungi</taxon>
        <taxon>Dikarya</taxon>
        <taxon>Ascomycota</taxon>
        <taxon>Saccharomycotina</taxon>
        <taxon>Saccharomycetes</taxon>
        <taxon>Saccharomycetales</taxon>
        <taxon>Saccharomycetaceae</taxon>
        <taxon>Eremothecium</taxon>
    </lineage>
</organism>
<dbReference type="Gene3D" id="3.40.1000.40">
    <property type="entry name" value="Respiratory growth induced protein 1"/>
    <property type="match status" value="1"/>
</dbReference>
<sequence length="166" mass="19679">MAKKDKKKQHMTIVETKSGETIKVFDDMEAFEMYIKNESEDDEFDHVHCQLRYYPPFVLHESHDDPEKIKESCNSHSKKFVRHLHQHVEKHLLKDIKESVGVPDLKFKDKTKEETFDHVLWRYNAPTQFHNKDFVIHVTVQCHSNTAMVDVDYQTEPLKIDKAVEA</sequence>
<evidence type="ECO:0000256" key="2">
    <source>
        <dbReference type="ARBA" id="ARBA00009268"/>
    </source>
</evidence>
<dbReference type="Pfam" id="PF10843">
    <property type="entry name" value="RGI1"/>
    <property type="match status" value="1"/>
</dbReference>
<dbReference type="GeneID" id="28723217"/>